<sequence length="143" mass="16146">MPKLGEATRVYNLLNMWRRNRGMSPTITMIMIMMKLIPLIRSLPYILSIPFHSEGHKNVNFGDDGLIQPKKDGNLQHGATGSIAQENGTSVTKMSVPVTAEEKTNKKNDMKAKRLLLMALPNEHQITFSQYNDDKTMFAAIEK</sequence>
<gene>
    <name evidence="1" type="ORF">Tco_1079273</name>
</gene>
<accession>A0ABQ5HTE0</accession>
<evidence type="ECO:0000313" key="1">
    <source>
        <dbReference type="EMBL" id="GJT90428.1"/>
    </source>
</evidence>
<reference evidence="1" key="2">
    <citation type="submission" date="2022-01" db="EMBL/GenBank/DDBJ databases">
        <authorList>
            <person name="Yamashiro T."/>
            <person name="Shiraishi A."/>
            <person name="Satake H."/>
            <person name="Nakayama K."/>
        </authorList>
    </citation>
    <scope>NUCLEOTIDE SEQUENCE</scope>
</reference>
<dbReference type="Proteomes" id="UP001151760">
    <property type="component" value="Unassembled WGS sequence"/>
</dbReference>
<keyword evidence="2" id="KW-1185">Reference proteome</keyword>
<protein>
    <submittedName>
        <fullName evidence="1">Uncharacterized protein</fullName>
    </submittedName>
</protein>
<comment type="caution">
    <text evidence="1">The sequence shown here is derived from an EMBL/GenBank/DDBJ whole genome shotgun (WGS) entry which is preliminary data.</text>
</comment>
<evidence type="ECO:0000313" key="2">
    <source>
        <dbReference type="Proteomes" id="UP001151760"/>
    </source>
</evidence>
<name>A0ABQ5HTE0_9ASTR</name>
<organism evidence="1 2">
    <name type="scientific">Tanacetum coccineum</name>
    <dbReference type="NCBI Taxonomy" id="301880"/>
    <lineage>
        <taxon>Eukaryota</taxon>
        <taxon>Viridiplantae</taxon>
        <taxon>Streptophyta</taxon>
        <taxon>Embryophyta</taxon>
        <taxon>Tracheophyta</taxon>
        <taxon>Spermatophyta</taxon>
        <taxon>Magnoliopsida</taxon>
        <taxon>eudicotyledons</taxon>
        <taxon>Gunneridae</taxon>
        <taxon>Pentapetalae</taxon>
        <taxon>asterids</taxon>
        <taxon>campanulids</taxon>
        <taxon>Asterales</taxon>
        <taxon>Asteraceae</taxon>
        <taxon>Asteroideae</taxon>
        <taxon>Anthemideae</taxon>
        <taxon>Anthemidinae</taxon>
        <taxon>Tanacetum</taxon>
    </lineage>
</organism>
<dbReference type="EMBL" id="BQNB010019919">
    <property type="protein sequence ID" value="GJT90428.1"/>
    <property type="molecule type" value="Genomic_DNA"/>
</dbReference>
<reference evidence="1" key="1">
    <citation type="journal article" date="2022" name="Int. J. Mol. Sci.">
        <title>Draft Genome of Tanacetum Coccineum: Genomic Comparison of Closely Related Tanacetum-Family Plants.</title>
        <authorList>
            <person name="Yamashiro T."/>
            <person name="Shiraishi A."/>
            <person name="Nakayama K."/>
            <person name="Satake H."/>
        </authorList>
    </citation>
    <scope>NUCLEOTIDE SEQUENCE</scope>
</reference>
<proteinExistence type="predicted"/>